<keyword evidence="3" id="KW-0560">Oxidoreductase</keyword>
<keyword evidence="11" id="KW-1185">Reference proteome</keyword>
<feature type="binding site" evidence="8">
    <location>
        <position position="238"/>
    </location>
    <ligand>
        <name>FMN</name>
        <dbReference type="ChEBI" id="CHEBI:58210"/>
    </ligand>
</feature>
<dbReference type="InterPro" id="IPR013785">
    <property type="entry name" value="Aldolase_TIM"/>
</dbReference>
<dbReference type="OrthoDB" id="25826at2759"/>
<sequence>MSSVSCCASRAPFSRLEDFESLAEKRLPSDVWEYYSFPSCSGFTLQENKRAFQRYRLLPRVLRDVSGVDTAATVLGSRLDMPVAISPTAHHSLAHPDGEKATAKGAASANTAFVVSSFANYSLEDIAQSAPQGVRWFYLIPQNDPARTEELLRRAESAGYTAIWLTVDLPRFGFQNRRDSRIESAEGKRFPNLTFDNAPSDVRSSEFSAYLNDSVKQPITWDDVVWLRKNTQLKIVLKGILSAEDAKEAVKVGVDGICVSNHGGRQLDGVPASIDALPDVVRAVAGKAEVYVDGGVRSGADVLKALALGARCVFVGRPVLWGLACDGAEGVHQVLQLLKEQLNLAMAQAGCSRVSDIKPSLVVHESYYLRGHHCSDSHPH</sequence>
<accession>A0A8K0E4V1</accession>
<feature type="binding site" evidence="8">
    <location>
        <position position="265"/>
    </location>
    <ligand>
        <name>glyoxylate</name>
        <dbReference type="ChEBI" id="CHEBI:36655"/>
    </ligand>
</feature>
<dbReference type="GO" id="GO:0005782">
    <property type="term" value="C:peroxisomal matrix"/>
    <property type="evidence" value="ECO:0007669"/>
    <property type="project" value="TreeGrafter"/>
</dbReference>
<name>A0A8K0E4V1_BRALA</name>
<comment type="similarity">
    <text evidence="4">Belongs to the FMN-dependent alpha-hydroxy acid dehydrogenase family.</text>
</comment>
<proteinExistence type="inferred from homology"/>
<dbReference type="GO" id="GO:0001561">
    <property type="term" value="P:fatty acid alpha-oxidation"/>
    <property type="evidence" value="ECO:0007669"/>
    <property type="project" value="TreeGrafter"/>
</dbReference>
<feature type="binding site" evidence="8">
    <location>
        <begin position="87"/>
        <end position="89"/>
    </location>
    <ligand>
        <name>FMN</name>
        <dbReference type="ChEBI" id="CHEBI:58210"/>
    </ligand>
</feature>
<dbReference type="PROSITE" id="PS51349">
    <property type="entry name" value="FMN_HYDROXY_ACID_DH_2"/>
    <property type="match status" value="1"/>
</dbReference>
<dbReference type="InterPro" id="IPR012133">
    <property type="entry name" value="Alpha-hydoxy_acid_DH_FMN"/>
</dbReference>
<comment type="cofactor">
    <cofactor evidence="1">
        <name>FMN</name>
        <dbReference type="ChEBI" id="CHEBI:58210"/>
    </cofactor>
</comment>
<protein>
    <recommendedName>
        <fullName evidence="2">(S)-2-hydroxy-acid oxidase</fullName>
        <ecNumber evidence="2">1.1.3.15</ecNumber>
    </recommendedName>
</protein>
<feature type="domain" description="FMN hydroxy acid dehydrogenase" evidence="9">
    <location>
        <begin position="8"/>
        <end position="367"/>
    </location>
</feature>
<dbReference type="GO" id="GO:0010181">
    <property type="term" value="F:FMN binding"/>
    <property type="evidence" value="ECO:0007669"/>
    <property type="project" value="InterPro"/>
</dbReference>
<feature type="binding site" evidence="8">
    <location>
        <position position="116"/>
    </location>
    <ligand>
        <name>FMN</name>
        <dbReference type="ChEBI" id="CHEBI:58210"/>
    </ligand>
</feature>
<dbReference type="PANTHER" id="PTHR10578">
    <property type="entry name" value="S -2-HYDROXY-ACID OXIDASE-RELATED"/>
    <property type="match status" value="1"/>
</dbReference>
<evidence type="ECO:0000256" key="2">
    <source>
        <dbReference type="ARBA" id="ARBA00013087"/>
    </source>
</evidence>
<feature type="active site" description="Proton acceptor" evidence="7">
    <location>
        <position position="262"/>
    </location>
</feature>
<evidence type="ECO:0000256" key="8">
    <source>
        <dbReference type="PIRSR" id="PIRSR000138-2"/>
    </source>
</evidence>
<dbReference type="PIRSF" id="PIRSF000138">
    <property type="entry name" value="Al-hdrx_acd_dh"/>
    <property type="match status" value="1"/>
</dbReference>
<keyword evidence="8" id="KW-0288">FMN</keyword>
<feature type="binding site" evidence="8">
    <location>
        <begin position="316"/>
        <end position="317"/>
    </location>
    <ligand>
        <name>FMN</name>
        <dbReference type="ChEBI" id="CHEBI:58210"/>
    </ligand>
</feature>
<evidence type="ECO:0000256" key="4">
    <source>
        <dbReference type="ARBA" id="ARBA00024042"/>
    </source>
</evidence>
<dbReference type="EC" id="1.1.3.15" evidence="2"/>
<evidence type="ECO:0000256" key="5">
    <source>
        <dbReference type="ARBA" id="ARBA00029325"/>
    </source>
</evidence>
<comment type="catalytic activity">
    <reaction evidence="6">
        <text>2-hydroxyoctanoate + O2 = 2-oxooctanoate + H2O2</text>
        <dbReference type="Rhea" id="RHEA:67940"/>
        <dbReference type="ChEBI" id="CHEBI:15379"/>
        <dbReference type="ChEBI" id="CHEBI:16240"/>
        <dbReference type="ChEBI" id="CHEBI:133514"/>
        <dbReference type="ChEBI" id="CHEBI:176689"/>
    </reaction>
    <physiologicalReaction direction="left-to-right" evidence="6">
        <dbReference type="Rhea" id="RHEA:67941"/>
    </physiologicalReaction>
</comment>
<feature type="binding site" evidence="8">
    <location>
        <begin position="293"/>
        <end position="297"/>
    </location>
    <ligand>
        <name>FMN</name>
        <dbReference type="ChEBI" id="CHEBI:58210"/>
    </ligand>
</feature>
<feature type="binding site" evidence="8">
    <location>
        <position position="262"/>
    </location>
    <ligand>
        <name>glyoxylate</name>
        <dbReference type="ChEBI" id="CHEBI:36655"/>
    </ligand>
</feature>
<dbReference type="CDD" id="cd02809">
    <property type="entry name" value="alpha_hydroxyacid_oxid_FMN"/>
    <property type="match status" value="1"/>
</dbReference>
<dbReference type="PROSITE" id="PS00557">
    <property type="entry name" value="FMN_HYDROXY_ACID_DH_1"/>
    <property type="match status" value="1"/>
</dbReference>
<evidence type="ECO:0000256" key="6">
    <source>
        <dbReference type="ARBA" id="ARBA00029327"/>
    </source>
</evidence>
<dbReference type="PANTHER" id="PTHR10578:SF149">
    <property type="entry name" value="2-HYDROXYACID OXIDASE 2"/>
    <property type="match status" value="1"/>
</dbReference>
<dbReference type="InterPro" id="IPR008259">
    <property type="entry name" value="FMN_hydac_DH_AS"/>
</dbReference>
<feature type="binding site" evidence="8">
    <location>
        <position position="166"/>
    </location>
    <ligand>
        <name>FMN</name>
        <dbReference type="ChEBI" id="CHEBI:58210"/>
    </ligand>
</feature>
<dbReference type="InterPro" id="IPR037396">
    <property type="entry name" value="FMN_HAD"/>
</dbReference>
<evidence type="ECO:0000259" key="9">
    <source>
        <dbReference type="PROSITE" id="PS51349"/>
    </source>
</evidence>
<dbReference type="Gene3D" id="3.20.20.70">
    <property type="entry name" value="Aldolase class I"/>
    <property type="match status" value="1"/>
</dbReference>
<evidence type="ECO:0000256" key="7">
    <source>
        <dbReference type="PIRSR" id="PIRSR000138-1"/>
    </source>
</evidence>
<feature type="binding site" evidence="8">
    <location>
        <position position="34"/>
    </location>
    <ligand>
        <name>glyoxylate</name>
        <dbReference type="ChEBI" id="CHEBI:36655"/>
    </ligand>
</feature>
<reference evidence="10" key="1">
    <citation type="submission" date="2022-01" db="EMBL/GenBank/DDBJ databases">
        <authorList>
            <person name="Braso-Vives M."/>
        </authorList>
    </citation>
    <scope>NUCLEOTIDE SEQUENCE</scope>
</reference>
<dbReference type="GO" id="GO:0003973">
    <property type="term" value="F:(S)-2-hydroxy-acid oxidase activity"/>
    <property type="evidence" value="ECO:0007669"/>
    <property type="project" value="UniProtKB-EC"/>
</dbReference>
<evidence type="ECO:0000313" key="10">
    <source>
        <dbReference type="EMBL" id="CAH1242295.1"/>
    </source>
</evidence>
<evidence type="ECO:0000256" key="3">
    <source>
        <dbReference type="ARBA" id="ARBA00023002"/>
    </source>
</evidence>
<comment type="catalytic activity">
    <reaction evidence="5">
        <text>a (2S)-2-hydroxycarboxylate + O2 = a 2-oxocarboxylate + H2O2</text>
        <dbReference type="Rhea" id="RHEA:16789"/>
        <dbReference type="ChEBI" id="CHEBI:15379"/>
        <dbReference type="ChEBI" id="CHEBI:16240"/>
        <dbReference type="ChEBI" id="CHEBI:35179"/>
        <dbReference type="ChEBI" id="CHEBI:58123"/>
        <dbReference type="EC" id="1.1.3.15"/>
    </reaction>
    <physiologicalReaction direction="left-to-right" evidence="5">
        <dbReference type="Rhea" id="RHEA:16790"/>
    </physiologicalReaction>
</comment>
<dbReference type="InterPro" id="IPR000262">
    <property type="entry name" value="FMN-dep_DH"/>
</dbReference>
<dbReference type="SUPFAM" id="SSF51395">
    <property type="entry name" value="FMN-linked oxidoreductases"/>
    <property type="match status" value="1"/>
</dbReference>
<dbReference type="EMBL" id="OV696697">
    <property type="protein sequence ID" value="CAH1242295.1"/>
    <property type="molecule type" value="Genomic_DNA"/>
</dbReference>
<feature type="binding site" evidence="8">
    <location>
        <position position="260"/>
    </location>
    <ligand>
        <name>glyoxylate</name>
        <dbReference type="ChEBI" id="CHEBI:36655"/>
    </ligand>
</feature>
<dbReference type="Proteomes" id="UP000838412">
    <property type="component" value="Chromosome 12"/>
</dbReference>
<gene>
    <name evidence="10" type="primary">HAO1</name>
    <name evidence="10" type="ORF">BLAG_LOCUS5600</name>
</gene>
<dbReference type="Pfam" id="PF01070">
    <property type="entry name" value="FMN_dh"/>
    <property type="match status" value="1"/>
</dbReference>
<evidence type="ECO:0000256" key="1">
    <source>
        <dbReference type="ARBA" id="ARBA00001917"/>
    </source>
</evidence>
<evidence type="ECO:0000313" key="11">
    <source>
        <dbReference type="Proteomes" id="UP000838412"/>
    </source>
</evidence>
<keyword evidence="8" id="KW-0285">Flavoprotein</keyword>
<dbReference type="FunFam" id="3.20.20.70:FF:000056">
    <property type="entry name" value="hydroxyacid oxidase 2"/>
    <property type="match status" value="1"/>
</dbReference>
<dbReference type="AlphaFoldDB" id="A0A8K0E4V1"/>
<organism evidence="10 11">
    <name type="scientific">Branchiostoma lanceolatum</name>
    <name type="common">Common lancelet</name>
    <name type="synonym">Amphioxus lanceolatum</name>
    <dbReference type="NCBI Taxonomy" id="7740"/>
    <lineage>
        <taxon>Eukaryota</taxon>
        <taxon>Metazoa</taxon>
        <taxon>Chordata</taxon>
        <taxon>Cephalochordata</taxon>
        <taxon>Leptocardii</taxon>
        <taxon>Amphioxiformes</taxon>
        <taxon>Branchiostomatidae</taxon>
        <taxon>Branchiostoma</taxon>
    </lineage>
</organism>